<dbReference type="Proteomes" id="UP000836404">
    <property type="component" value="Unassembled WGS sequence"/>
</dbReference>
<sequence>MDALDYLEKEEDWKYIFDDRKRARIVREKYWRMVRDAAIFSRRTGVEIFLAAGRPNTGNQGMKQHVFVSAGLCNPDNKTLHDAAEKMSDIWTRSLAACREALIAQNKEKDDLIQRQQAQFLADQRRIQDQELALNAALAAAAGLREANERLLAAVVGGAGEGERSIASNSGVSN</sequence>
<protein>
    <submittedName>
        <fullName evidence="1">Uncharacterized protein</fullName>
    </submittedName>
</protein>
<evidence type="ECO:0000313" key="2">
    <source>
        <dbReference type="Proteomes" id="UP000836404"/>
    </source>
</evidence>
<gene>
    <name evidence="1" type="ORF">JKILLFL_G252</name>
</gene>
<reference evidence="1 2" key="1">
    <citation type="submission" date="2020-10" db="EMBL/GenBank/DDBJ databases">
        <authorList>
            <person name="Sedaghatjoo S."/>
        </authorList>
    </citation>
    <scope>NUCLEOTIDE SEQUENCE [LARGE SCALE GENOMIC DNA]</scope>
    <source>
        <strain evidence="1 2">LLFL</strain>
    </source>
</reference>
<organism evidence="1 2">
    <name type="scientific">Tilletia laevis</name>
    <dbReference type="NCBI Taxonomy" id="157183"/>
    <lineage>
        <taxon>Eukaryota</taxon>
        <taxon>Fungi</taxon>
        <taxon>Dikarya</taxon>
        <taxon>Basidiomycota</taxon>
        <taxon>Ustilaginomycotina</taxon>
        <taxon>Exobasidiomycetes</taxon>
        <taxon>Tilletiales</taxon>
        <taxon>Tilletiaceae</taxon>
        <taxon>Tilletia</taxon>
    </lineage>
</organism>
<proteinExistence type="predicted"/>
<dbReference type="AlphaFoldDB" id="A0A9N8LP14"/>
<keyword evidence="2" id="KW-1185">Reference proteome</keyword>
<comment type="caution">
    <text evidence="1">The sequence shown here is derived from an EMBL/GenBank/DDBJ whole genome shotgun (WGS) entry which is preliminary data.</text>
</comment>
<accession>A0A9N8LP14</accession>
<name>A0A9N8LP14_9BASI</name>
<dbReference type="EMBL" id="CAJHJF010002529">
    <property type="protein sequence ID" value="CAD6927256.1"/>
    <property type="molecule type" value="Genomic_DNA"/>
</dbReference>
<evidence type="ECO:0000313" key="1">
    <source>
        <dbReference type="EMBL" id="CAD6927256.1"/>
    </source>
</evidence>